<evidence type="ECO:0000313" key="3">
    <source>
        <dbReference type="Proteomes" id="UP001159405"/>
    </source>
</evidence>
<feature type="compositionally biased region" description="Polar residues" evidence="1">
    <location>
        <begin position="67"/>
        <end position="76"/>
    </location>
</feature>
<feature type="region of interest" description="Disordered" evidence="1">
    <location>
        <begin position="43"/>
        <end position="80"/>
    </location>
</feature>
<evidence type="ECO:0000313" key="2">
    <source>
        <dbReference type="EMBL" id="CAH3140205.1"/>
    </source>
</evidence>
<gene>
    <name evidence="2" type="ORF">PLOB_00041096</name>
</gene>
<keyword evidence="3" id="KW-1185">Reference proteome</keyword>
<name>A0ABN8PCD2_9CNID</name>
<evidence type="ECO:0000256" key="1">
    <source>
        <dbReference type="SAM" id="MobiDB-lite"/>
    </source>
</evidence>
<organism evidence="2 3">
    <name type="scientific">Porites lobata</name>
    <dbReference type="NCBI Taxonomy" id="104759"/>
    <lineage>
        <taxon>Eukaryota</taxon>
        <taxon>Metazoa</taxon>
        <taxon>Cnidaria</taxon>
        <taxon>Anthozoa</taxon>
        <taxon>Hexacorallia</taxon>
        <taxon>Scleractinia</taxon>
        <taxon>Fungiina</taxon>
        <taxon>Poritidae</taxon>
        <taxon>Porites</taxon>
    </lineage>
</organism>
<accession>A0ABN8PCD2</accession>
<dbReference type="EMBL" id="CALNXK010000064">
    <property type="protein sequence ID" value="CAH3140205.1"/>
    <property type="molecule type" value="Genomic_DNA"/>
</dbReference>
<reference evidence="2 3" key="1">
    <citation type="submission" date="2022-05" db="EMBL/GenBank/DDBJ databases">
        <authorList>
            <consortium name="Genoscope - CEA"/>
            <person name="William W."/>
        </authorList>
    </citation>
    <scope>NUCLEOTIDE SEQUENCE [LARGE SCALE GENOMIC DNA]</scope>
</reference>
<proteinExistence type="predicted"/>
<protein>
    <submittedName>
        <fullName evidence="2">Uncharacterized protein</fullName>
    </submittedName>
</protein>
<comment type="caution">
    <text evidence="2">The sequence shown here is derived from an EMBL/GenBank/DDBJ whole genome shotgun (WGS) entry which is preliminary data.</text>
</comment>
<dbReference type="Proteomes" id="UP001159405">
    <property type="component" value="Unassembled WGS sequence"/>
</dbReference>
<sequence length="202" mass="23995">MKGFASNPFLLTRKFHRQKILHRDYKRDAVSVFHQISQSVRSVFDTKQRSNSEQPKRHRSDDIGDNARNTEQNNELSQKEKLIKNGKIVVDRNNFENSRPWPKSLMEKVEEMLKIEEHHVISFEDITNVEWCPKFVKPEIHGHVRGGKALAHHRCSECRRLCLHLLGRPGSKRQCLECSGKWNKKYIPVWYYHNSCKYCRRN</sequence>